<protein>
    <submittedName>
        <fullName evidence="1">Uncharacterized protein</fullName>
    </submittedName>
</protein>
<evidence type="ECO:0000313" key="2">
    <source>
        <dbReference type="Proteomes" id="UP000265520"/>
    </source>
</evidence>
<dbReference type="EMBL" id="LXQA010871579">
    <property type="protein sequence ID" value="MCI74944.1"/>
    <property type="molecule type" value="Genomic_DNA"/>
</dbReference>
<accession>A0A392UQP4</accession>
<dbReference type="Proteomes" id="UP000265520">
    <property type="component" value="Unassembled WGS sequence"/>
</dbReference>
<reference evidence="1 2" key="1">
    <citation type="journal article" date="2018" name="Front. Plant Sci.">
        <title>Red Clover (Trifolium pratense) and Zigzag Clover (T. medium) - A Picture of Genomic Similarities and Differences.</title>
        <authorList>
            <person name="Dluhosova J."/>
            <person name="Istvanek J."/>
            <person name="Nedelnik J."/>
            <person name="Repkova J."/>
        </authorList>
    </citation>
    <scope>NUCLEOTIDE SEQUENCE [LARGE SCALE GENOMIC DNA]</scope>
    <source>
        <strain evidence="2">cv. 10/8</strain>
        <tissue evidence="1">Leaf</tissue>
    </source>
</reference>
<name>A0A392UQP4_9FABA</name>
<keyword evidence="2" id="KW-1185">Reference proteome</keyword>
<organism evidence="1 2">
    <name type="scientific">Trifolium medium</name>
    <dbReference type="NCBI Taxonomy" id="97028"/>
    <lineage>
        <taxon>Eukaryota</taxon>
        <taxon>Viridiplantae</taxon>
        <taxon>Streptophyta</taxon>
        <taxon>Embryophyta</taxon>
        <taxon>Tracheophyta</taxon>
        <taxon>Spermatophyta</taxon>
        <taxon>Magnoliopsida</taxon>
        <taxon>eudicotyledons</taxon>
        <taxon>Gunneridae</taxon>
        <taxon>Pentapetalae</taxon>
        <taxon>rosids</taxon>
        <taxon>fabids</taxon>
        <taxon>Fabales</taxon>
        <taxon>Fabaceae</taxon>
        <taxon>Papilionoideae</taxon>
        <taxon>50 kb inversion clade</taxon>
        <taxon>NPAAA clade</taxon>
        <taxon>Hologalegina</taxon>
        <taxon>IRL clade</taxon>
        <taxon>Trifolieae</taxon>
        <taxon>Trifolium</taxon>
    </lineage>
</organism>
<proteinExistence type="predicted"/>
<sequence length="69" mass="7288">SPARFLLPCGACLELGLVLPRSTRLSFTIILFSSLTLLEALVPAAHSSSYCGCAASGWCDMNGIVESLR</sequence>
<evidence type="ECO:0000313" key="1">
    <source>
        <dbReference type="EMBL" id="MCI74944.1"/>
    </source>
</evidence>
<feature type="non-terminal residue" evidence="1">
    <location>
        <position position="1"/>
    </location>
</feature>
<comment type="caution">
    <text evidence="1">The sequence shown here is derived from an EMBL/GenBank/DDBJ whole genome shotgun (WGS) entry which is preliminary data.</text>
</comment>
<dbReference type="AlphaFoldDB" id="A0A392UQP4"/>